<dbReference type="InterPro" id="IPR017783">
    <property type="entry name" value="ABC_choline_sub-bd"/>
</dbReference>
<accession>A0A366CZQ2</accession>
<evidence type="ECO:0000313" key="3">
    <source>
        <dbReference type="EMBL" id="RBO83293.1"/>
    </source>
</evidence>
<feature type="chain" id="PRO_5016671226" evidence="1">
    <location>
        <begin position="29"/>
        <end position="317"/>
    </location>
</feature>
<name>A0A366CZQ2_9GAMM</name>
<dbReference type="NCBIfam" id="TIGR03414">
    <property type="entry name" value="ABC_choline_bnd"/>
    <property type="match status" value="1"/>
</dbReference>
<feature type="domain" description="ABC-type glycine betaine transport system substrate-binding" evidence="2">
    <location>
        <begin position="36"/>
        <end position="285"/>
    </location>
</feature>
<dbReference type="Pfam" id="PF04069">
    <property type="entry name" value="OpuAC"/>
    <property type="match status" value="1"/>
</dbReference>
<evidence type="ECO:0000259" key="2">
    <source>
        <dbReference type="Pfam" id="PF04069"/>
    </source>
</evidence>
<dbReference type="Gene3D" id="3.40.190.10">
    <property type="entry name" value="Periplasmic binding protein-like II"/>
    <property type="match status" value="1"/>
</dbReference>
<dbReference type="Gene3D" id="3.40.190.100">
    <property type="entry name" value="Glycine betaine-binding periplasmic protein, domain 2"/>
    <property type="match status" value="1"/>
</dbReference>
<dbReference type="RefSeq" id="WP_342767823.1">
    <property type="nucleotide sequence ID" value="NZ_QNRF01000004.1"/>
</dbReference>
<dbReference type="GO" id="GO:0042597">
    <property type="term" value="C:periplasmic space"/>
    <property type="evidence" value="ECO:0007669"/>
    <property type="project" value="InterPro"/>
</dbReference>
<feature type="signal peptide" evidence="1">
    <location>
        <begin position="1"/>
        <end position="28"/>
    </location>
</feature>
<dbReference type="SUPFAM" id="SSF53850">
    <property type="entry name" value="Periplasmic binding protein-like II"/>
    <property type="match status" value="1"/>
</dbReference>
<dbReference type="GO" id="GO:0033265">
    <property type="term" value="F:choline binding"/>
    <property type="evidence" value="ECO:0007669"/>
    <property type="project" value="InterPro"/>
</dbReference>
<dbReference type="GO" id="GO:0022857">
    <property type="term" value="F:transmembrane transporter activity"/>
    <property type="evidence" value="ECO:0007669"/>
    <property type="project" value="InterPro"/>
</dbReference>
<reference evidence="3 4" key="1">
    <citation type="submission" date="2018-06" db="EMBL/GenBank/DDBJ databases">
        <title>Genomic Encyclopedia of Type Strains, Phase III (KMG-III): the genomes of soil and plant-associated and newly described type strains.</title>
        <authorList>
            <person name="Whitman W."/>
        </authorList>
    </citation>
    <scope>NUCLEOTIDE SEQUENCE [LARGE SCALE GENOMIC DNA]</scope>
    <source>
        <strain evidence="3 4">CECT 7732</strain>
    </source>
</reference>
<dbReference type="GO" id="GO:0015871">
    <property type="term" value="P:choline transport"/>
    <property type="evidence" value="ECO:0007669"/>
    <property type="project" value="InterPro"/>
</dbReference>
<keyword evidence="1" id="KW-0732">Signal</keyword>
<dbReference type="GO" id="GO:0043190">
    <property type="term" value="C:ATP-binding cassette (ABC) transporter complex"/>
    <property type="evidence" value="ECO:0007669"/>
    <property type="project" value="InterPro"/>
</dbReference>
<dbReference type="Proteomes" id="UP000252086">
    <property type="component" value="Unassembled WGS sequence"/>
</dbReference>
<evidence type="ECO:0000256" key="1">
    <source>
        <dbReference type="SAM" id="SignalP"/>
    </source>
</evidence>
<dbReference type="CDD" id="cd13640">
    <property type="entry name" value="PBP2_ChoX"/>
    <property type="match status" value="1"/>
</dbReference>
<sequence length="317" mass="34384">MSKFFTSKNGLKTLGATAVIAYSGMALAGDPASCQNVTFSDPGWSDIGVTNAITTSLLNAMGYETNVQLLSVPIGYESIKNGGVDVFMGNWMPAQKHFINQYKDNLDVVKTNLTGVKFTLAVPSYVYDAGVKDFKDLEAHAGDFNYRIYGIAAGSPANENLQSMVDKNDFDLGDWKVVASSEQGMLSQVSRAVKRDKFIVFLGWEPHPMNVKFDMKYLSGGDDYFGPNYGGATIHTVTRKGYSEACPNVAKLLTNLEFSLDMENSIMTTATDKGEPIAKAATDWLMANPQALDNWLEGVTTLSGQPALGVVKEKMGL</sequence>
<proteinExistence type="predicted"/>
<gene>
    <name evidence="3" type="ORF">DFP76_104108</name>
</gene>
<dbReference type="InterPro" id="IPR007210">
    <property type="entry name" value="ABC_Gly_betaine_transp_sub-bd"/>
</dbReference>
<protein>
    <submittedName>
        <fullName evidence="3">Glycine betaine/proline transport system substrate-binding protein</fullName>
    </submittedName>
</protein>
<dbReference type="AlphaFoldDB" id="A0A366CZQ2"/>
<dbReference type="EMBL" id="QNRF01000004">
    <property type="protein sequence ID" value="RBO83293.1"/>
    <property type="molecule type" value="Genomic_DNA"/>
</dbReference>
<keyword evidence="4" id="KW-1185">Reference proteome</keyword>
<organism evidence="3 4">
    <name type="scientific">Marinomonas aquiplantarum</name>
    <dbReference type="NCBI Taxonomy" id="491951"/>
    <lineage>
        <taxon>Bacteria</taxon>
        <taxon>Pseudomonadati</taxon>
        <taxon>Pseudomonadota</taxon>
        <taxon>Gammaproteobacteria</taxon>
        <taxon>Oceanospirillales</taxon>
        <taxon>Oceanospirillaceae</taxon>
        <taxon>Marinomonas</taxon>
    </lineage>
</organism>
<evidence type="ECO:0000313" key="4">
    <source>
        <dbReference type="Proteomes" id="UP000252086"/>
    </source>
</evidence>
<comment type="caution">
    <text evidence="3">The sequence shown here is derived from an EMBL/GenBank/DDBJ whole genome shotgun (WGS) entry which is preliminary data.</text>
</comment>